<proteinExistence type="predicted"/>
<dbReference type="EMBL" id="VICG01000003">
    <property type="protein sequence ID" value="KAA8574460.1"/>
    <property type="molecule type" value="Genomic_DNA"/>
</dbReference>
<keyword evidence="3" id="KW-1185">Reference proteome</keyword>
<sequence>MDCSMRFSLLFSLRLVSSRLVSFDLTSFSSLVLVIFMDFPFLPSLLNLSLQQDRSAIQVSPLLPRPFTQPNIEYIM</sequence>
<gene>
    <name evidence="2" type="ORF">EYC84_005921</name>
</gene>
<protein>
    <submittedName>
        <fullName evidence="2">Uncharacterized protein</fullName>
    </submittedName>
</protein>
<organism evidence="2 3">
    <name type="scientific">Monilinia fructicola</name>
    <name type="common">Brown rot fungus</name>
    <name type="synonym">Ciboria fructicola</name>
    <dbReference type="NCBI Taxonomy" id="38448"/>
    <lineage>
        <taxon>Eukaryota</taxon>
        <taxon>Fungi</taxon>
        <taxon>Dikarya</taxon>
        <taxon>Ascomycota</taxon>
        <taxon>Pezizomycotina</taxon>
        <taxon>Leotiomycetes</taxon>
        <taxon>Helotiales</taxon>
        <taxon>Sclerotiniaceae</taxon>
        <taxon>Monilinia</taxon>
    </lineage>
</organism>
<evidence type="ECO:0000313" key="3">
    <source>
        <dbReference type="Proteomes" id="UP000322873"/>
    </source>
</evidence>
<feature type="transmembrane region" description="Helical" evidence="1">
    <location>
        <begin position="28"/>
        <end position="48"/>
    </location>
</feature>
<evidence type="ECO:0000313" key="2">
    <source>
        <dbReference type="EMBL" id="KAA8574460.1"/>
    </source>
</evidence>
<accession>A0A5M9K0N3</accession>
<dbReference type="Proteomes" id="UP000322873">
    <property type="component" value="Unassembled WGS sequence"/>
</dbReference>
<evidence type="ECO:0000256" key="1">
    <source>
        <dbReference type="SAM" id="Phobius"/>
    </source>
</evidence>
<keyword evidence="1" id="KW-1133">Transmembrane helix</keyword>
<name>A0A5M9K0N3_MONFR</name>
<keyword evidence="1" id="KW-0472">Membrane</keyword>
<keyword evidence="1" id="KW-0812">Transmembrane</keyword>
<dbReference type="AlphaFoldDB" id="A0A5M9K0N3"/>
<reference evidence="2 3" key="1">
    <citation type="submission" date="2019-06" db="EMBL/GenBank/DDBJ databases">
        <title>Genome Sequence of the Brown Rot Fungal Pathogen Monilinia fructicola.</title>
        <authorList>
            <person name="De Miccolis Angelini R.M."/>
            <person name="Landi L."/>
            <person name="Abate D."/>
            <person name="Pollastro S."/>
            <person name="Romanazzi G."/>
            <person name="Faretra F."/>
        </authorList>
    </citation>
    <scope>NUCLEOTIDE SEQUENCE [LARGE SCALE GENOMIC DNA]</scope>
    <source>
        <strain evidence="2 3">Mfrc123</strain>
    </source>
</reference>
<comment type="caution">
    <text evidence="2">The sequence shown here is derived from an EMBL/GenBank/DDBJ whole genome shotgun (WGS) entry which is preliminary data.</text>
</comment>